<proteinExistence type="predicted"/>
<accession>A0A4C1UK91</accession>
<evidence type="ECO:0000313" key="1">
    <source>
        <dbReference type="EMBL" id="GBP26386.1"/>
    </source>
</evidence>
<keyword evidence="2" id="KW-1185">Reference proteome</keyword>
<dbReference type="AlphaFoldDB" id="A0A4C1UK91"/>
<organism evidence="1 2">
    <name type="scientific">Eumeta variegata</name>
    <name type="common">Bagworm moth</name>
    <name type="synonym">Eumeta japonica</name>
    <dbReference type="NCBI Taxonomy" id="151549"/>
    <lineage>
        <taxon>Eukaryota</taxon>
        <taxon>Metazoa</taxon>
        <taxon>Ecdysozoa</taxon>
        <taxon>Arthropoda</taxon>
        <taxon>Hexapoda</taxon>
        <taxon>Insecta</taxon>
        <taxon>Pterygota</taxon>
        <taxon>Neoptera</taxon>
        <taxon>Endopterygota</taxon>
        <taxon>Lepidoptera</taxon>
        <taxon>Glossata</taxon>
        <taxon>Ditrysia</taxon>
        <taxon>Tineoidea</taxon>
        <taxon>Psychidae</taxon>
        <taxon>Oiketicinae</taxon>
        <taxon>Eumeta</taxon>
    </lineage>
</organism>
<reference evidence="1 2" key="1">
    <citation type="journal article" date="2019" name="Commun. Biol.">
        <title>The bagworm genome reveals a unique fibroin gene that provides high tensile strength.</title>
        <authorList>
            <person name="Kono N."/>
            <person name="Nakamura H."/>
            <person name="Ohtoshi R."/>
            <person name="Tomita M."/>
            <person name="Numata K."/>
            <person name="Arakawa K."/>
        </authorList>
    </citation>
    <scope>NUCLEOTIDE SEQUENCE [LARGE SCALE GENOMIC DNA]</scope>
</reference>
<gene>
    <name evidence="1" type="ORF">EVAR_75518_1</name>
</gene>
<sequence>MEAANYCRHQYGYNGSGRHTAPRVPLEDLKNNFDVLYRFAHCDRDLDKDWSRDLHSRSALRPQVAIVARFQKHPIEATRTGLVLLSSRQTPRPLLRYYSKCSTHSGDMPCQLYSGALSQGKGLLGIIERVNAAGAMDKYASVLKSPAQSNEKDIVVF</sequence>
<comment type="caution">
    <text evidence="1">The sequence shown here is derived from an EMBL/GenBank/DDBJ whole genome shotgun (WGS) entry which is preliminary data.</text>
</comment>
<dbReference type="EMBL" id="BGZK01000180">
    <property type="protein sequence ID" value="GBP26386.1"/>
    <property type="molecule type" value="Genomic_DNA"/>
</dbReference>
<dbReference type="Proteomes" id="UP000299102">
    <property type="component" value="Unassembled WGS sequence"/>
</dbReference>
<protein>
    <submittedName>
        <fullName evidence="1">Uncharacterized protein</fullName>
    </submittedName>
</protein>
<name>A0A4C1UK91_EUMVA</name>
<evidence type="ECO:0000313" key="2">
    <source>
        <dbReference type="Proteomes" id="UP000299102"/>
    </source>
</evidence>